<evidence type="ECO:0000256" key="8">
    <source>
        <dbReference type="SAM" id="Phobius"/>
    </source>
</evidence>
<evidence type="ECO:0000313" key="9">
    <source>
        <dbReference type="EMBL" id="MBT2133703.1"/>
    </source>
</evidence>
<keyword evidence="6 8" id="KW-0472">Membrane</keyword>
<evidence type="ECO:0000256" key="7">
    <source>
        <dbReference type="ARBA" id="ARBA00024033"/>
    </source>
</evidence>
<evidence type="ECO:0000256" key="4">
    <source>
        <dbReference type="ARBA" id="ARBA00022692"/>
    </source>
</evidence>
<feature type="transmembrane region" description="Helical" evidence="8">
    <location>
        <begin position="213"/>
        <end position="234"/>
    </location>
</feature>
<dbReference type="RefSeq" id="WP_214535040.1">
    <property type="nucleotide sequence ID" value="NZ_JAHFVK010000001.1"/>
</dbReference>
<gene>
    <name evidence="9" type="ORF">KK137_05085</name>
</gene>
<comment type="subcellular location">
    <subcellularLocation>
        <location evidence="1">Cell membrane</location>
        <topology evidence="1">Multi-pass membrane protein</topology>
    </subcellularLocation>
</comment>
<keyword evidence="4 8" id="KW-0812">Transmembrane</keyword>
<evidence type="ECO:0000256" key="1">
    <source>
        <dbReference type="ARBA" id="ARBA00004651"/>
    </source>
</evidence>
<evidence type="ECO:0000256" key="5">
    <source>
        <dbReference type="ARBA" id="ARBA00022989"/>
    </source>
</evidence>
<name>A0ABS5W1R6_9SPHN</name>
<evidence type="ECO:0000256" key="6">
    <source>
        <dbReference type="ARBA" id="ARBA00023136"/>
    </source>
</evidence>
<feature type="transmembrane region" description="Helical" evidence="8">
    <location>
        <begin position="279"/>
        <end position="298"/>
    </location>
</feature>
<feature type="transmembrane region" description="Helical" evidence="8">
    <location>
        <begin position="182"/>
        <end position="206"/>
    </location>
</feature>
<keyword evidence="5 8" id="KW-1133">Transmembrane helix</keyword>
<accession>A0ABS5W1R6</accession>
<sequence>MKWEFLRKAEWLDRSRATAYLGILAAINITSLVALVLTSHGGVDRNGSLLGTDFLSFWATGQMLHQGAPVYDAAAHIAAQRAFYAPEEGYMAFFYPPSFLPFCWPLGLLGYFPALAIWLLATGAFYAFAVRKWLGALSLDRPVWLLLAAFPPVLLTVTHGQSSLLVAALLGLGALLVPRAPVLAGVLLGLATIKPQFGLLFPLALLLTREWRVIIAAGVTAVGLAVMSAVIFGVDIWGDWYLASGRAQSALVAGEVAYAKMMSPLAALKLLGAPDSAAFAVQAIVALSVAAAVAWAAWGRRWSIDLAALVLAGAPLATPFVLDYDMVLLAFPLIYLAATGFRNWERLALVLGFAGAALARPLGVYGGIPVMPFIAGLLFVVLARRIIVPIAVSGSAPGE</sequence>
<comment type="similarity">
    <text evidence="7">Belongs to the glycosyltransferase 87 family.</text>
</comment>
<evidence type="ECO:0000256" key="2">
    <source>
        <dbReference type="ARBA" id="ARBA00022475"/>
    </source>
</evidence>
<feature type="transmembrane region" description="Helical" evidence="8">
    <location>
        <begin position="364"/>
        <end position="383"/>
    </location>
</feature>
<feature type="transmembrane region" description="Helical" evidence="8">
    <location>
        <begin position="143"/>
        <end position="176"/>
    </location>
</feature>
<dbReference type="EMBL" id="JAHFVK010000001">
    <property type="protein sequence ID" value="MBT2133703.1"/>
    <property type="molecule type" value="Genomic_DNA"/>
</dbReference>
<evidence type="ECO:0000313" key="10">
    <source>
        <dbReference type="Proteomes" id="UP000811255"/>
    </source>
</evidence>
<feature type="transmembrane region" description="Helical" evidence="8">
    <location>
        <begin position="304"/>
        <end position="322"/>
    </location>
</feature>
<dbReference type="InterPro" id="IPR018584">
    <property type="entry name" value="GT87"/>
</dbReference>
<keyword evidence="2" id="KW-1003">Cell membrane</keyword>
<dbReference type="Pfam" id="PF09594">
    <property type="entry name" value="GT87"/>
    <property type="match status" value="1"/>
</dbReference>
<organism evidence="9 10">
    <name type="scientific">Croceibacterium selenioxidans</name>
    <dbReference type="NCBI Taxonomy" id="2838833"/>
    <lineage>
        <taxon>Bacteria</taxon>
        <taxon>Pseudomonadati</taxon>
        <taxon>Pseudomonadota</taxon>
        <taxon>Alphaproteobacteria</taxon>
        <taxon>Sphingomonadales</taxon>
        <taxon>Erythrobacteraceae</taxon>
        <taxon>Croceibacterium</taxon>
    </lineage>
</organism>
<comment type="caution">
    <text evidence="9">The sequence shown here is derived from an EMBL/GenBank/DDBJ whole genome shotgun (WGS) entry which is preliminary data.</text>
</comment>
<keyword evidence="10" id="KW-1185">Reference proteome</keyword>
<feature type="transmembrane region" description="Helical" evidence="8">
    <location>
        <begin position="108"/>
        <end position="131"/>
    </location>
</feature>
<proteinExistence type="inferred from homology"/>
<evidence type="ECO:0000256" key="3">
    <source>
        <dbReference type="ARBA" id="ARBA00022679"/>
    </source>
</evidence>
<keyword evidence="3" id="KW-0808">Transferase</keyword>
<reference evidence="9 10" key="1">
    <citation type="submission" date="2021-05" db="EMBL/GenBank/DDBJ databases">
        <title>Croceibacterium sp. LX-88 genome sequence.</title>
        <authorList>
            <person name="Luo X."/>
        </authorList>
    </citation>
    <scope>NUCLEOTIDE SEQUENCE [LARGE SCALE GENOMIC DNA]</scope>
    <source>
        <strain evidence="9 10">LX-88</strain>
    </source>
</reference>
<feature type="transmembrane region" description="Helical" evidence="8">
    <location>
        <begin position="20"/>
        <end position="40"/>
    </location>
</feature>
<protein>
    <submittedName>
        <fullName evidence="9">DUF2029 domain-containing protein</fullName>
    </submittedName>
</protein>
<dbReference type="Proteomes" id="UP000811255">
    <property type="component" value="Unassembled WGS sequence"/>
</dbReference>